<dbReference type="CDD" id="cd09272">
    <property type="entry name" value="RNase_HI_RT_Ty1"/>
    <property type="match status" value="1"/>
</dbReference>
<dbReference type="PANTHER" id="PTHR11439">
    <property type="entry name" value="GAG-POL-RELATED RETROTRANSPOSON"/>
    <property type="match status" value="1"/>
</dbReference>
<dbReference type="Gramene" id="evm.model.10.1727">
    <property type="protein sequence ID" value="cds.evm.model.10.1727"/>
    <property type="gene ID" value="evm.TU.10.1727"/>
</dbReference>
<name>A0A803QKP9_CANSA</name>
<dbReference type="PANTHER" id="PTHR11439:SF463">
    <property type="entry name" value="REVERSE TRANSCRIPTASE TY1_COPIA-TYPE DOMAIN-CONTAINING PROTEIN"/>
    <property type="match status" value="1"/>
</dbReference>
<evidence type="ECO:0000313" key="2">
    <source>
        <dbReference type="Proteomes" id="UP000596661"/>
    </source>
</evidence>
<dbReference type="Proteomes" id="UP000596661">
    <property type="component" value="Unassembled WGS sequence"/>
</dbReference>
<keyword evidence="2" id="KW-1185">Reference proteome</keyword>
<sequence length="174" mass="19515">MIERSFAVSKDIHRHSCTYDDNFVLNIASGSGPLHLSFLSVLIRSIGSCIIPCSLTDWATDPDDRRSTSGFTIFLGDNLVAWQCKKQRTISRSSSKIAYQSLASTLIQFFVYFTREKVLQQIVHIKHVLAIDQLTDGLTKVISSQRFSLFRSKLTIQDLTAATDDSNCNFKGLC</sequence>
<evidence type="ECO:0000313" key="1">
    <source>
        <dbReference type="EnsemblPlants" id="cds.evm.model.10.1727"/>
    </source>
</evidence>
<organism evidence="1 2">
    <name type="scientific">Cannabis sativa</name>
    <name type="common">Hemp</name>
    <name type="synonym">Marijuana</name>
    <dbReference type="NCBI Taxonomy" id="3483"/>
    <lineage>
        <taxon>Eukaryota</taxon>
        <taxon>Viridiplantae</taxon>
        <taxon>Streptophyta</taxon>
        <taxon>Embryophyta</taxon>
        <taxon>Tracheophyta</taxon>
        <taxon>Spermatophyta</taxon>
        <taxon>Magnoliopsida</taxon>
        <taxon>eudicotyledons</taxon>
        <taxon>Gunneridae</taxon>
        <taxon>Pentapetalae</taxon>
        <taxon>rosids</taxon>
        <taxon>fabids</taxon>
        <taxon>Rosales</taxon>
        <taxon>Cannabaceae</taxon>
        <taxon>Cannabis</taxon>
    </lineage>
</organism>
<dbReference type="EMBL" id="UZAU01000821">
    <property type="status" value="NOT_ANNOTATED_CDS"/>
    <property type="molecule type" value="Genomic_DNA"/>
</dbReference>
<protein>
    <submittedName>
        <fullName evidence="1">Uncharacterized protein</fullName>
    </submittedName>
</protein>
<dbReference type="AlphaFoldDB" id="A0A803QKP9"/>
<reference evidence="1" key="1">
    <citation type="submission" date="2021-03" db="UniProtKB">
        <authorList>
            <consortium name="EnsemblPlants"/>
        </authorList>
    </citation>
    <scope>IDENTIFICATION</scope>
</reference>
<dbReference type="EnsemblPlants" id="evm.model.10.1727">
    <property type="protein sequence ID" value="cds.evm.model.10.1727"/>
    <property type="gene ID" value="evm.TU.10.1727"/>
</dbReference>
<proteinExistence type="predicted"/>
<accession>A0A803QKP9</accession>